<comment type="caution">
    <text evidence="1">The sequence shown here is derived from an EMBL/GenBank/DDBJ whole genome shotgun (WGS) entry which is preliminary data.</text>
</comment>
<evidence type="ECO:0000313" key="2">
    <source>
        <dbReference type="Proteomes" id="UP000798662"/>
    </source>
</evidence>
<proteinExistence type="predicted"/>
<protein>
    <submittedName>
        <fullName evidence="1">Uncharacterized protein</fullName>
    </submittedName>
</protein>
<name>A0ACC3CEC7_PYRYE</name>
<dbReference type="EMBL" id="CM020620">
    <property type="protein sequence ID" value="KAK1868575.1"/>
    <property type="molecule type" value="Genomic_DNA"/>
</dbReference>
<organism evidence="1 2">
    <name type="scientific">Pyropia yezoensis</name>
    <name type="common">Susabi-nori</name>
    <name type="synonym">Porphyra yezoensis</name>
    <dbReference type="NCBI Taxonomy" id="2788"/>
    <lineage>
        <taxon>Eukaryota</taxon>
        <taxon>Rhodophyta</taxon>
        <taxon>Bangiophyceae</taxon>
        <taxon>Bangiales</taxon>
        <taxon>Bangiaceae</taxon>
        <taxon>Pyropia</taxon>
    </lineage>
</organism>
<gene>
    <name evidence="1" type="ORF">I4F81_011060</name>
</gene>
<sequence>MATSRRLAGAAVVLAVCPCDMSLVVYTDRLSEKLSWALQATVERDGKDMEILRMPNVTADKRITIPGEELFTSRVQYRSIEVAGPVSLRVSLVAGSSADECRGAVVWVGMEPKPGACPVLDVSPRGKGRVVRDAPTSRLLLARGGRDAAERAAIPPASAAAPVARIVGGRPMPTASEKALLAQLISPRGFSYCTGSFYAPHHVITAAHCGAALGDRVQVFPPGGTRNGPTGINMTVITAANHPLYDSTPAELYDVAVLTVQPPEGTPAEAIGAIPWPRLVLNADAAVPAKGDAVRVAGFGLVVDGGFPSDGALFVDQPALTPTEAATYQRDVEDPRNYPNGRDGPIPPGEALDHPARLCTGVWAGDCSACQGDSGGPLYQVVPPKKDAPRGEPTYVQVGITSYGAGCGRPDTADVNARVSTMKKWIEWQMRAAPGGTVGAKRAAPSPGRSVSA</sequence>
<accession>A0ACC3CEC7</accession>
<reference evidence="1" key="1">
    <citation type="submission" date="2019-11" db="EMBL/GenBank/DDBJ databases">
        <title>Nori genome reveals adaptations in red seaweeds to the harsh intertidal environment.</title>
        <authorList>
            <person name="Wang D."/>
            <person name="Mao Y."/>
        </authorList>
    </citation>
    <scope>NUCLEOTIDE SEQUENCE</scope>
    <source>
        <tissue evidence="1">Gametophyte</tissue>
    </source>
</reference>
<dbReference type="Proteomes" id="UP000798662">
    <property type="component" value="Chromosome 3"/>
</dbReference>
<keyword evidence="2" id="KW-1185">Reference proteome</keyword>
<evidence type="ECO:0000313" key="1">
    <source>
        <dbReference type="EMBL" id="KAK1868575.1"/>
    </source>
</evidence>